<evidence type="ECO:0000259" key="2">
    <source>
        <dbReference type="PROSITE" id="PS50991"/>
    </source>
</evidence>
<organism evidence="3 4">
    <name type="scientific">[Lactobacillus] rogosae</name>
    <dbReference type="NCBI Taxonomy" id="706562"/>
    <lineage>
        <taxon>Bacteria</taxon>
        <taxon>Bacillati</taxon>
        <taxon>Bacillota</taxon>
        <taxon>Clostridia</taxon>
        <taxon>Lachnospirales</taxon>
        <taxon>Lachnospiraceae</taxon>
        <taxon>Lachnospira</taxon>
    </lineage>
</organism>
<dbReference type="Proteomes" id="UP001442364">
    <property type="component" value="Unassembled WGS sequence"/>
</dbReference>
<keyword evidence="1" id="KW-0464">Manganese</keyword>
<evidence type="ECO:0000313" key="4">
    <source>
        <dbReference type="Proteomes" id="UP001442364"/>
    </source>
</evidence>
<dbReference type="InterPro" id="IPR050073">
    <property type="entry name" value="2-IPM_HCS-like"/>
</dbReference>
<dbReference type="InterPro" id="IPR013785">
    <property type="entry name" value="Aldolase_TIM"/>
</dbReference>
<name>A0ABV1BXJ1_9FIRM</name>
<dbReference type="RefSeq" id="WP_022502510.1">
    <property type="nucleotide sequence ID" value="NZ_DAWCMB010000054.1"/>
</dbReference>
<proteinExistence type="predicted"/>
<dbReference type="InterPro" id="IPR000891">
    <property type="entry name" value="PYR_CT"/>
</dbReference>
<dbReference type="CDD" id="cd07944">
    <property type="entry name" value="DRE_TIM_HOA_like"/>
    <property type="match status" value="1"/>
</dbReference>
<dbReference type="PANTHER" id="PTHR10277">
    <property type="entry name" value="HOMOCITRATE SYNTHASE-RELATED"/>
    <property type="match status" value="1"/>
</dbReference>
<gene>
    <name evidence="3" type="ORF">WMO14_11355</name>
</gene>
<sequence>MEQKGELVSFRPDIKVVDCTLRDGGLVNNFEFSEDFVRDLYKANVAAGVDYMEFGYKASKEVFKVEDYGKWKFCDEKDIRAIVGDNDTDLKISVMADVGRTDYKKDIIPKSESVIDMVRVATYINTIPAAIEMINYCADMGYEVTINIMAISTASENELDLALELLAAQSKASVIYLVDSYGSLYPEQIRRLADKYIRIAEKYGKRVGIHAHNNQQLAFANTIEACTIGVSYLDVTMSGMGRGAGNCYTELLMGFLRNPKYRISPVLKFIENHMVPLKKAGVVWGCDVQYMITGNANQHPRTAIAFTGEGRTDYDNFYTQITSYE</sequence>
<protein>
    <submittedName>
        <fullName evidence="3">Aldolase catalytic domain-containing protein</fullName>
    </submittedName>
</protein>
<feature type="domain" description="Pyruvate carboxyltransferase" evidence="2">
    <location>
        <begin position="14"/>
        <end position="271"/>
    </location>
</feature>
<evidence type="ECO:0000313" key="3">
    <source>
        <dbReference type="EMBL" id="MEQ2380457.1"/>
    </source>
</evidence>
<dbReference type="Gene3D" id="3.20.20.70">
    <property type="entry name" value="Aldolase class I"/>
    <property type="match status" value="1"/>
</dbReference>
<reference evidence="3 4" key="1">
    <citation type="submission" date="2024-03" db="EMBL/GenBank/DDBJ databases">
        <title>Human intestinal bacterial collection.</title>
        <authorList>
            <person name="Pauvert C."/>
            <person name="Hitch T.C.A."/>
            <person name="Clavel T."/>
        </authorList>
    </citation>
    <scope>NUCLEOTIDE SEQUENCE [LARGE SCALE GENOMIC DNA]</scope>
    <source>
        <strain evidence="3 4">CLA-AA-H255</strain>
    </source>
</reference>
<keyword evidence="4" id="KW-1185">Reference proteome</keyword>
<dbReference type="PROSITE" id="PS50991">
    <property type="entry name" value="PYR_CT"/>
    <property type="match status" value="1"/>
</dbReference>
<dbReference type="EMBL" id="JBBMER010000009">
    <property type="protein sequence ID" value="MEQ2380457.1"/>
    <property type="molecule type" value="Genomic_DNA"/>
</dbReference>
<comment type="caution">
    <text evidence="3">The sequence shown here is derived from an EMBL/GenBank/DDBJ whole genome shotgun (WGS) entry which is preliminary data.</text>
</comment>
<evidence type="ECO:0000256" key="1">
    <source>
        <dbReference type="ARBA" id="ARBA00023211"/>
    </source>
</evidence>
<dbReference type="PANTHER" id="PTHR10277:SF9">
    <property type="entry name" value="2-ISOPROPYLMALATE SYNTHASE 1, CHLOROPLASTIC-RELATED"/>
    <property type="match status" value="1"/>
</dbReference>
<accession>A0ABV1BXJ1</accession>
<dbReference type="SUPFAM" id="SSF51569">
    <property type="entry name" value="Aldolase"/>
    <property type="match status" value="1"/>
</dbReference>
<dbReference type="Pfam" id="PF00682">
    <property type="entry name" value="HMGL-like"/>
    <property type="match status" value="1"/>
</dbReference>